<accession>A0A498IAS4</accession>
<evidence type="ECO:0000313" key="10">
    <source>
        <dbReference type="Proteomes" id="UP000290289"/>
    </source>
</evidence>
<dbReference type="CDD" id="cd16464">
    <property type="entry name" value="RING-H2_Pirh2-like"/>
    <property type="match status" value="1"/>
</dbReference>
<feature type="domain" description="CHY-type" evidence="7">
    <location>
        <begin position="49"/>
        <end position="121"/>
    </location>
</feature>
<dbReference type="Proteomes" id="UP000290289">
    <property type="component" value="Chromosome 13"/>
</dbReference>
<evidence type="ECO:0000256" key="2">
    <source>
        <dbReference type="ARBA" id="ARBA00022771"/>
    </source>
</evidence>
<evidence type="ECO:0008006" key="11">
    <source>
        <dbReference type="Google" id="ProtNLM"/>
    </source>
</evidence>
<dbReference type="InterPro" id="IPR037274">
    <property type="entry name" value="Znf_CHY_sf"/>
</dbReference>
<dbReference type="GO" id="GO:0008270">
    <property type="term" value="F:zinc ion binding"/>
    <property type="evidence" value="ECO:0007669"/>
    <property type="project" value="UniProtKB-KW"/>
</dbReference>
<dbReference type="SUPFAM" id="SSF161245">
    <property type="entry name" value="Zinc hairpin stack"/>
    <property type="match status" value="1"/>
</dbReference>
<dbReference type="AlphaFoldDB" id="A0A498IAS4"/>
<dbReference type="PROSITE" id="PS50089">
    <property type="entry name" value="ZF_RING_2"/>
    <property type="match status" value="1"/>
</dbReference>
<feature type="domain" description="CTCHY-type" evidence="8">
    <location>
        <begin position="123"/>
        <end position="187"/>
    </location>
</feature>
<dbReference type="InterPro" id="IPR017921">
    <property type="entry name" value="Znf_CTCHY"/>
</dbReference>
<dbReference type="InterPro" id="IPR013083">
    <property type="entry name" value="Znf_RING/FYVE/PHD"/>
</dbReference>
<keyword evidence="1" id="KW-0479">Metal-binding</keyword>
<evidence type="ECO:0000259" key="7">
    <source>
        <dbReference type="PROSITE" id="PS51266"/>
    </source>
</evidence>
<feature type="compositionally biased region" description="Low complexity" evidence="5">
    <location>
        <begin position="296"/>
        <end position="307"/>
    </location>
</feature>
<dbReference type="STRING" id="3750.A0A498IAS4"/>
<evidence type="ECO:0000256" key="4">
    <source>
        <dbReference type="PROSITE-ProRule" id="PRU00601"/>
    </source>
</evidence>
<evidence type="ECO:0000259" key="6">
    <source>
        <dbReference type="PROSITE" id="PS50089"/>
    </source>
</evidence>
<dbReference type="InterPro" id="IPR011990">
    <property type="entry name" value="TPR-like_helical_dom_sf"/>
</dbReference>
<reference evidence="9 10" key="1">
    <citation type="submission" date="2018-10" db="EMBL/GenBank/DDBJ databases">
        <title>A high-quality apple genome assembly.</title>
        <authorList>
            <person name="Hu J."/>
        </authorList>
    </citation>
    <scope>NUCLEOTIDE SEQUENCE [LARGE SCALE GENOMIC DNA]</scope>
    <source>
        <strain evidence="10">cv. HFTH1</strain>
        <tissue evidence="9">Young leaf</tissue>
    </source>
</reference>
<dbReference type="PANTHER" id="PTHR47604:SF1">
    <property type="entry name" value="ADENYLYL CYCLASE"/>
    <property type="match status" value="1"/>
</dbReference>
<keyword evidence="3" id="KW-0862">Zinc</keyword>
<dbReference type="InterPro" id="IPR018957">
    <property type="entry name" value="Znf_C3HC4_RING-type"/>
</dbReference>
<evidence type="ECO:0000256" key="1">
    <source>
        <dbReference type="ARBA" id="ARBA00022723"/>
    </source>
</evidence>
<dbReference type="InterPro" id="IPR037275">
    <property type="entry name" value="Znf_CTCHY_sf"/>
</dbReference>
<dbReference type="Pfam" id="PF05495">
    <property type="entry name" value="zf-CHY"/>
    <property type="match status" value="1"/>
</dbReference>
<comment type="caution">
    <text evidence="9">The sequence shown here is derived from an EMBL/GenBank/DDBJ whole genome shotgun (WGS) entry which is preliminary data.</text>
</comment>
<name>A0A498IAS4_MALDO</name>
<keyword evidence="10" id="KW-1185">Reference proteome</keyword>
<organism evidence="9 10">
    <name type="scientific">Malus domestica</name>
    <name type="common">Apple</name>
    <name type="synonym">Pyrus malus</name>
    <dbReference type="NCBI Taxonomy" id="3750"/>
    <lineage>
        <taxon>Eukaryota</taxon>
        <taxon>Viridiplantae</taxon>
        <taxon>Streptophyta</taxon>
        <taxon>Embryophyta</taxon>
        <taxon>Tracheophyta</taxon>
        <taxon>Spermatophyta</taxon>
        <taxon>Magnoliopsida</taxon>
        <taxon>eudicotyledons</taxon>
        <taxon>Gunneridae</taxon>
        <taxon>Pentapetalae</taxon>
        <taxon>rosids</taxon>
        <taxon>fabids</taxon>
        <taxon>Rosales</taxon>
        <taxon>Rosaceae</taxon>
        <taxon>Amygdaloideae</taxon>
        <taxon>Maleae</taxon>
        <taxon>Malus</taxon>
    </lineage>
</organism>
<evidence type="ECO:0000259" key="8">
    <source>
        <dbReference type="PROSITE" id="PS51270"/>
    </source>
</evidence>
<dbReference type="InterPro" id="IPR008913">
    <property type="entry name" value="Znf_CHY"/>
</dbReference>
<dbReference type="PROSITE" id="PS51270">
    <property type="entry name" value="ZF_CTCHY"/>
    <property type="match status" value="1"/>
</dbReference>
<dbReference type="PROSITE" id="PS51266">
    <property type="entry name" value="ZF_CHY"/>
    <property type="match status" value="1"/>
</dbReference>
<keyword evidence="2 4" id="KW-0863">Zinc-finger</keyword>
<dbReference type="Gene3D" id="3.30.40.10">
    <property type="entry name" value="Zinc/RING finger domain, C3HC4 (zinc finger)"/>
    <property type="match status" value="1"/>
</dbReference>
<feature type="region of interest" description="Disordered" evidence="5">
    <location>
        <begin position="284"/>
        <end position="307"/>
    </location>
</feature>
<evidence type="ECO:0000256" key="5">
    <source>
        <dbReference type="SAM" id="MobiDB-lite"/>
    </source>
</evidence>
<dbReference type="Gene3D" id="1.25.40.10">
    <property type="entry name" value="Tetratricopeptide repeat domain"/>
    <property type="match status" value="1"/>
</dbReference>
<proteinExistence type="predicted"/>
<evidence type="ECO:0000256" key="3">
    <source>
        <dbReference type="ARBA" id="ARBA00022833"/>
    </source>
</evidence>
<sequence length="713" mass="80432">MARAVFKLSQPILPKSGNFHSFFKPSPLQFLLFQLSWKAQPMNVSSLGRWVTDASITEEDARFELRAATRSILVAIVTTKPRMLSNPFDRHELVRYDVKQVVCSVCDTEQPVARVCTNCGVSMGEYFCDICKFYDDDTTKEQFHCNDCGICRIGGRDKFYHCKKCGSCYSNGLRDNHLCVENSMRHHCPICYEFLFDSLKETTVMKCGHTMHCECYNEMMKRDKYCCPICSKSVIDMSKTWKRIDEEIEATVMPEDYRYGSCAMTATTLPKPTSTLLGRNATTATHTTHARLPHQASNSASTRSSNAMQVISNTRRLSRAFKSPICIKSADQFLSPDARVVEAPLTSLQWRNLGAGSSQTALFSGSTRGHLLPMEQHSTCAVMTLRAPFSSQASTIEGGSTEAVKELYDKMLQSVNIKRSMPPNAWLWSLIENCKKEGDIKLLFDILQNLRRFRLSNLRIHSDFNCNLCREVTKACVHVGALDYGKKALWKHNVYGLAPSIGSAHHLLLYAKERNDSKLMVEVMKLLKRNGLPLQPGTADIVFSICYNTDNWQLMSKYSKRFVKAGVKLRQTAFDLWMEFAAKIGDVESLWKAEKLRSELMKQHTVASGLSCAKGFLLERKPEEAASIIQVLNQILPDTKKSSIVVGLEKLVSEWPLEVIRRQKEEDRKALATSLISDIPTMVSSLSNTGLQVSINIDDLTSKEEFKHAIRTS</sequence>
<dbReference type="SUPFAM" id="SSF161219">
    <property type="entry name" value="CHY zinc finger-like"/>
    <property type="match status" value="1"/>
</dbReference>
<protein>
    <recommendedName>
        <fullName evidence="11">RING-type domain-containing protein</fullName>
    </recommendedName>
</protein>
<dbReference type="EMBL" id="RDQH01000339">
    <property type="protein sequence ID" value="RXH80280.1"/>
    <property type="molecule type" value="Genomic_DNA"/>
</dbReference>
<evidence type="ECO:0000313" key="9">
    <source>
        <dbReference type="EMBL" id="RXH80280.1"/>
    </source>
</evidence>
<dbReference type="SMART" id="SM00184">
    <property type="entry name" value="RING"/>
    <property type="match status" value="1"/>
</dbReference>
<dbReference type="SUPFAM" id="SSF57850">
    <property type="entry name" value="RING/U-box"/>
    <property type="match status" value="1"/>
</dbReference>
<feature type="domain" description="RING-type" evidence="6">
    <location>
        <begin position="188"/>
        <end position="231"/>
    </location>
</feature>
<dbReference type="InterPro" id="IPR001841">
    <property type="entry name" value="Znf_RING"/>
</dbReference>
<dbReference type="GO" id="GO:0005737">
    <property type="term" value="C:cytoplasm"/>
    <property type="evidence" value="ECO:0007669"/>
    <property type="project" value="UniProtKB-ARBA"/>
</dbReference>
<dbReference type="Pfam" id="PF00097">
    <property type="entry name" value="zf-C3HC4"/>
    <property type="match status" value="1"/>
</dbReference>
<dbReference type="PANTHER" id="PTHR47604">
    <property type="entry name" value="ADENYLYL CYCLASE"/>
    <property type="match status" value="1"/>
</dbReference>
<gene>
    <name evidence="9" type="ORF">DVH24_041427</name>
</gene>